<gene>
    <name evidence="4" type="ORF">GCM10023196_077230</name>
</gene>
<dbReference type="InterPro" id="IPR001466">
    <property type="entry name" value="Beta-lactam-related"/>
</dbReference>
<dbReference type="PANTHER" id="PTHR43283">
    <property type="entry name" value="BETA-LACTAMASE-RELATED"/>
    <property type="match status" value="1"/>
</dbReference>
<evidence type="ECO:0000313" key="5">
    <source>
        <dbReference type="Proteomes" id="UP001501442"/>
    </source>
</evidence>
<feature type="signal peptide" evidence="2">
    <location>
        <begin position="1"/>
        <end position="23"/>
    </location>
</feature>
<dbReference type="GO" id="GO:0016787">
    <property type="term" value="F:hydrolase activity"/>
    <property type="evidence" value="ECO:0007669"/>
    <property type="project" value="UniProtKB-KW"/>
</dbReference>
<protein>
    <submittedName>
        <fullName evidence="4">Serine hydrolase domain-containing protein</fullName>
    </submittedName>
</protein>
<dbReference type="RefSeq" id="WP_345437673.1">
    <property type="nucleotide sequence ID" value="NZ_BAABHK010000014.1"/>
</dbReference>
<organism evidence="4 5">
    <name type="scientific">Actinoallomurus vinaceus</name>
    <dbReference type="NCBI Taxonomy" id="1080074"/>
    <lineage>
        <taxon>Bacteria</taxon>
        <taxon>Bacillati</taxon>
        <taxon>Actinomycetota</taxon>
        <taxon>Actinomycetes</taxon>
        <taxon>Streptosporangiales</taxon>
        <taxon>Thermomonosporaceae</taxon>
        <taxon>Actinoallomurus</taxon>
    </lineage>
</organism>
<accession>A0ABP8ULE6</accession>
<proteinExistence type="predicted"/>
<dbReference type="Gene3D" id="3.40.710.10">
    <property type="entry name" value="DD-peptidase/beta-lactamase superfamily"/>
    <property type="match status" value="1"/>
</dbReference>
<evidence type="ECO:0000256" key="2">
    <source>
        <dbReference type="SAM" id="SignalP"/>
    </source>
</evidence>
<dbReference type="SUPFAM" id="SSF56601">
    <property type="entry name" value="beta-lactamase/transpeptidase-like"/>
    <property type="match status" value="1"/>
</dbReference>
<feature type="chain" id="PRO_5045313732" evidence="2">
    <location>
        <begin position="24"/>
        <end position="589"/>
    </location>
</feature>
<evidence type="ECO:0000256" key="1">
    <source>
        <dbReference type="ARBA" id="ARBA00022801"/>
    </source>
</evidence>
<dbReference type="InterPro" id="IPR012338">
    <property type="entry name" value="Beta-lactam/transpept-like"/>
</dbReference>
<keyword evidence="1 4" id="KW-0378">Hydrolase</keyword>
<keyword evidence="5" id="KW-1185">Reference proteome</keyword>
<dbReference type="InterPro" id="IPR050789">
    <property type="entry name" value="Diverse_Enzym_Activities"/>
</dbReference>
<dbReference type="Pfam" id="PF00144">
    <property type="entry name" value="Beta-lactamase"/>
    <property type="match status" value="1"/>
</dbReference>
<evidence type="ECO:0000313" key="4">
    <source>
        <dbReference type="EMBL" id="GAA4634698.1"/>
    </source>
</evidence>
<evidence type="ECO:0000259" key="3">
    <source>
        <dbReference type="Pfam" id="PF00144"/>
    </source>
</evidence>
<dbReference type="EMBL" id="BAABHK010000014">
    <property type="protein sequence ID" value="GAA4634698.1"/>
    <property type="molecule type" value="Genomic_DNA"/>
</dbReference>
<keyword evidence="2" id="KW-0732">Signal</keyword>
<dbReference type="Proteomes" id="UP001501442">
    <property type="component" value="Unassembled WGS sequence"/>
</dbReference>
<name>A0ABP8ULE6_9ACTN</name>
<feature type="domain" description="Beta-lactamase-related" evidence="3">
    <location>
        <begin position="93"/>
        <end position="428"/>
    </location>
</feature>
<comment type="caution">
    <text evidence="4">The sequence shown here is derived from an EMBL/GenBank/DDBJ whole genome shotgun (WGS) entry which is preliminary data.</text>
</comment>
<dbReference type="PANTHER" id="PTHR43283:SF11">
    <property type="entry name" value="BETA-LACTAMASE-RELATED DOMAIN-CONTAINING PROTEIN"/>
    <property type="match status" value="1"/>
</dbReference>
<reference evidence="5" key="1">
    <citation type="journal article" date="2019" name="Int. J. Syst. Evol. Microbiol.">
        <title>The Global Catalogue of Microorganisms (GCM) 10K type strain sequencing project: providing services to taxonomists for standard genome sequencing and annotation.</title>
        <authorList>
            <consortium name="The Broad Institute Genomics Platform"/>
            <consortium name="The Broad Institute Genome Sequencing Center for Infectious Disease"/>
            <person name="Wu L."/>
            <person name="Ma J."/>
        </authorList>
    </citation>
    <scope>NUCLEOTIDE SEQUENCE [LARGE SCALE GENOMIC DNA]</scope>
    <source>
        <strain evidence="5">JCM 17939</strain>
    </source>
</reference>
<sequence length="589" mass="63059">MRRALPIFVALTGLCAPAAAAHADPVRKGASAPARTSAAGPPTVAAADLRFTPGRTLRYGSPQRAGLLPDAVSAIAKDAAGYMNPSPTTPLYPGAVVLAARNGVVAEHEAMGYALRYADDKPTELPRDQWIPMRKDTIFDLASMSKLFTTVAAIQQIERGRIDLNATVATYLPGFAQNGKGAITIRELLTHTSGLRPDLPFYNYSGRAAQEAALFADTPQATPGTAYIYSDLNLITMQFVLEKVTGETLDALVRDGITGPLGMRDTGYNPPASEKPRIAATEYEHKPYAALDRGLVWGQVHDENSYALGGVAGHAGVFSTAHDIAIFAQMILDGGRYGHARVLSEDAVRLLFTDFNTAFPGNAHGLGFEIGLRWYEDAMTSPVTIGHTGYTGTSIVIDPISRSFVILLTNRVHPSRNWGSINPARRVVAHDLARAVPVRPADGHDAWFSQMADGTTATLTAPMPAGASRLSFHLWYDTEETDTGVLETSPDGKTWTPAPLSLRAGRTAWTVTGAFSGFAGRRWATATATLPAGTTSVRWRYTTDAAYEGRGVYVDGVRARDAAGRLVFDGERPADAARFQSAGWVRSAN</sequence>